<feature type="region of interest" description="Disordered" evidence="1">
    <location>
        <begin position="199"/>
        <end position="218"/>
    </location>
</feature>
<keyword evidence="2" id="KW-0732">Signal</keyword>
<evidence type="ECO:0000313" key="4">
    <source>
        <dbReference type="Proteomes" id="UP000189818"/>
    </source>
</evidence>
<dbReference type="Proteomes" id="UP000189818">
    <property type="component" value="Unassembled WGS sequence"/>
</dbReference>
<feature type="signal peptide" evidence="2">
    <location>
        <begin position="1"/>
        <end position="20"/>
    </location>
</feature>
<dbReference type="EMBL" id="FUYM01000004">
    <property type="protein sequence ID" value="SKB58345.1"/>
    <property type="molecule type" value="Genomic_DNA"/>
</dbReference>
<dbReference type="AlphaFoldDB" id="A0A1T5CFT9"/>
<evidence type="ECO:0000256" key="2">
    <source>
        <dbReference type="SAM" id="SignalP"/>
    </source>
</evidence>
<evidence type="ECO:0000313" key="3">
    <source>
        <dbReference type="EMBL" id="SKB58345.1"/>
    </source>
</evidence>
<feature type="chain" id="PRO_5012052421" description="FecR protein domain-containing protein" evidence="2">
    <location>
        <begin position="21"/>
        <end position="218"/>
    </location>
</feature>
<sequence>MIKIFAAGAALALCSVGAFAEPAMVIGQSQENVLRIGTPIVLKTLHELTTKGKHLKVGDRFPLEVAEAVLLNGQVVVPIGSPAVGEITSIRNKGMWGKSGNIESRLLYVTANGRQIRLEGNGGADKGKKAGAGAVAVSAIVFLPTGFFWTGTSAVIPPGTRINGMIGEDVPIVFAGLSAPAPMTIGSSAAVTSTAVSATAPASSQDAATSEASPAGGH</sequence>
<dbReference type="RefSeq" id="WP_079647960.1">
    <property type="nucleotide sequence ID" value="NZ_FUYM01000004.1"/>
</dbReference>
<proteinExistence type="predicted"/>
<evidence type="ECO:0008006" key="5">
    <source>
        <dbReference type="Google" id="ProtNLM"/>
    </source>
</evidence>
<reference evidence="4" key="1">
    <citation type="submission" date="2017-02" db="EMBL/GenBank/DDBJ databases">
        <authorList>
            <person name="Varghese N."/>
            <person name="Submissions S."/>
        </authorList>
    </citation>
    <scope>NUCLEOTIDE SEQUENCE [LARGE SCALE GENOMIC DNA]</scope>
    <source>
        <strain evidence="4">UM2</strain>
    </source>
</reference>
<organism evidence="3 4">
    <name type="scientific">Rhizorhabdus histidinilytica</name>
    <dbReference type="NCBI Taxonomy" id="439228"/>
    <lineage>
        <taxon>Bacteria</taxon>
        <taxon>Pseudomonadati</taxon>
        <taxon>Pseudomonadota</taxon>
        <taxon>Alphaproteobacteria</taxon>
        <taxon>Sphingomonadales</taxon>
        <taxon>Sphingomonadaceae</taxon>
        <taxon>Rhizorhabdus</taxon>
    </lineage>
</organism>
<evidence type="ECO:0000256" key="1">
    <source>
        <dbReference type="SAM" id="MobiDB-lite"/>
    </source>
</evidence>
<gene>
    <name evidence="3" type="ORF">SAMN06295920_10439</name>
</gene>
<keyword evidence="4" id="KW-1185">Reference proteome</keyword>
<name>A0A1T5CFT9_9SPHN</name>
<accession>A0A1T5CFT9</accession>
<protein>
    <recommendedName>
        <fullName evidence="5">FecR protein domain-containing protein</fullName>
    </recommendedName>
</protein>